<dbReference type="GO" id="GO:0016491">
    <property type="term" value="F:oxidoreductase activity"/>
    <property type="evidence" value="ECO:0007669"/>
    <property type="project" value="InterPro"/>
</dbReference>
<evidence type="ECO:0000313" key="3">
    <source>
        <dbReference type="Proteomes" id="UP000244855"/>
    </source>
</evidence>
<evidence type="ECO:0000256" key="1">
    <source>
        <dbReference type="SAM" id="Phobius"/>
    </source>
</evidence>
<organism evidence="2 3">
    <name type="scientific">Periconia macrospinosa</name>
    <dbReference type="NCBI Taxonomy" id="97972"/>
    <lineage>
        <taxon>Eukaryota</taxon>
        <taxon>Fungi</taxon>
        <taxon>Dikarya</taxon>
        <taxon>Ascomycota</taxon>
        <taxon>Pezizomycotina</taxon>
        <taxon>Dothideomycetes</taxon>
        <taxon>Pleosporomycetidae</taxon>
        <taxon>Pleosporales</taxon>
        <taxon>Massarineae</taxon>
        <taxon>Periconiaceae</taxon>
        <taxon>Periconia</taxon>
    </lineage>
</organism>
<feature type="non-terminal residue" evidence="2">
    <location>
        <position position="1"/>
    </location>
</feature>
<evidence type="ECO:0000313" key="2">
    <source>
        <dbReference type="EMBL" id="PVH96075.1"/>
    </source>
</evidence>
<dbReference type="InterPro" id="IPR012171">
    <property type="entry name" value="Fatty_acid_desaturase"/>
</dbReference>
<protein>
    <submittedName>
        <fullName evidence="2">Uncharacterized protein</fullName>
    </submittedName>
</protein>
<keyword evidence="1" id="KW-1133">Transmembrane helix</keyword>
<keyword evidence="1" id="KW-0812">Transmembrane</keyword>
<accession>A0A2V1DDJ3</accession>
<dbReference type="EMBL" id="KZ805475">
    <property type="protein sequence ID" value="PVH96075.1"/>
    <property type="molecule type" value="Genomic_DNA"/>
</dbReference>
<feature type="non-terminal residue" evidence="2">
    <location>
        <position position="77"/>
    </location>
</feature>
<feature type="transmembrane region" description="Helical" evidence="1">
    <location>
        <begin position="53"/>
        <end position="73"/>
    </location>
</feature>
<sequence>LHDLRKAIPPHCFQPSVRLSFYHLARDLFIVTALTYFALYIPNVPPQLYLRVILWSVYGFIQGLFGTGLWIIAHDCG</sequence>
<keyword evidence="1" id="KW-0472">Membrane</keyword>
<dbReference type="Proteomes" id="UP000244855">
    <property type="component" value="Unassembled WGS sequence"/>
</dbReference>
<dbReference type="STRING" id="97972.A0A2V1DDJ3"/>
<gene>
    <name evidence="2" type="ORF">DM02DRAFT_487637</name>
</gene>
<dbReference type="PANTHER" id="PTHR32100">
    <property type="entry name" value="OMEGA-6 FATTY ACID DESATURASE, CHLOROPLASTIC"/>
    <property type="match status" value="1"/>
</dbReference>
<feature type="transmembrane region" description="Helical" evidence="1">
    <location>
        <begin position="21"/>
        <end position="41"/>
    </location>
</feature>
<name>A0A2V1DDJ3_9PLEO</name>
<dbReference type="OrthoDB" id="1461976at2759"/>
<proteinExistence type="predicted"/>
<dbReference type="AlphaFoldDB" id="A0A2V1DDJ3"/>
<keyword evidence="3" id="KW-1185">Reference proteome</keyword>
<reference evidence="2 3" key="1">
    <citation type="journal article" date="2018" name="Sci. Rep.">
        <title>Comparative genomics provides insights into the lifestyle and reveals functional heterogeneity of dark septate endophytic fungi.</title>
        <authorList>
            <person name="Knapp D.G."/>
            <person name="Nemeth J.B."/>
            <person name="Barry K."/>
            <person name="Hainaut M."/>
            <person name="Henrissat B."/>
            <person name="Johnson J."/>
            <person name="Kuo A."/>
            <person name="Lim J.H.P."/>
            <person name="Lipzen A."/>
            <person name="Nolan M."/>
            <person name="Ohm R.A."/>
            <person name="Tamas L."/>
            <person name="Grigoriev I.V."/>
            <person name="Spatafora J.W."/>
            <person name="Nagy L.G."/>
            <person name="Kovacs G.M."/>
        </authorList>
    </citation>
    <scope>NUCLEOTIDE SEQUENCE [LARGE SCALE GENOMIC DNA]</scope>
    <source>
        <strain evidence="2 3">DSE2036</strain>
    </source>
</reference>